<evidence type="ECO:0000256" key="3">
    <source>
        <dbReference type="PROSITE-ProRule" id="PRU00023"/>
    </source>
</evidence>
<dbReference type="Proteomes" id="UP001500945">
    <property type="component" value="Unassembled WGS sequence"/>
</dbReference>
<keyword evidence="1" id="KW-0677">Repeat</keyword>
<feature type="repeat" description="ANK" evidence="3">
    <location>
        <begin position="91"/>
        <end position="123"/>
    </location>
</feature>
<dbReference type="SMART" id="SM00248">
    <property type="entry name" value="ANK"/>
    <property type="match status" value="7"/>
</dbReference>
<evidence type="ECO:0000313" key="5">
    <source>
        <dbReference type="EMBL" id="GAA4403672.1"/>
    </source>
</evidence>
<keyword evidence="2 3" id="KW-0040">ANK repeat</keyword>
<dbReference type="RefSeq" id="WP_345204263.1">
    <property type="nucleotide sequence ID" value="NZ_BAABGM010000010.1"/>
</dbReference>
<reference evidence="6" key="1">
    <citation type="journal article" date="2019" name="Int. J. Syst. Evol. Microbiol.">
        <title>The Global Catalogue of Microorganisms (GCM) 10K type strain sequencing project: providing services to taxonomists for standard genome sequencing and annotation.</title>
        <authorList>
            <consortium name="The Broad Institute Genomics Platform"/>
            <consortium name="The Broad Institute Genome Sequencing Center for Infectious Disease"/>
            <person name="Wu L."/>
            <person name="Ma J."/>
        </authorList>
    </citation>
    <scope>NUCLEOTIDE SEQUENCE [LARGE SCALE GENOMIC DNA]</scope>
    <source>
        <strain evidence="6">JCM 17809</strain>
    </source>
</reference>
<evidence type="ECO:0000313" key="6">
    <source>
        <dbReference type="Proteomes" id="UP001500945"/>
    </source>
</evidence>
<feature type="region of interest" description="Disordered" evidence="4">
    <location>
        <begin position="39"/>
        <end position="58"/>
    </location>
</feature>
<dbReference type="PANTHER" id="PTHR24123">
    <property type="entry name" value="ANKYRIN REPEAT-CONTAINING"/>
    <property type="match status" value="1"/>
</dbReference>
<dbReference type="EMBL" id="BAABGM010000010">
    <property type="protein sequence ID" value="GAA4403672.1"/>
    <property type="molecule type" value="Genomic_DNA"/>
</dbReference>
<dbReference type="Pfam" id="PF12796">
    <property type="entry name" value="Ank_2"/>
    <property type="match status" value="3"/>
</dbReference>
<dbReference type="SUPFAM" id="SSF48403">
    <property type="entry name" value="Ankyrin repeat"/>
    <property type="match status" value="1"/>
</dbReference>
<dbReference type="InterPro" id="IPR051165">
    <property type="entry name" value="Multifunctional_ANK_Repeat"/>
</dbReference>
<feature type="repeat" description="ANK" evidence="3">
    <location>
        <begin position="260"/>
        <end position="292"/>
    </location>
</feature>
<dbReference type="PROSITE" id="PS50297">
    <property type="entry name" value="ANK_REP_REGION"/>
    <property type="match status" value="1"/>
</dbReference>
<comment type="caution">
    <text evidence="5">The sequence shown here is derived from an EMBL/GenBank/DDBJ whole genome shotgun (WGS) entry which is preliminary data.</text>
</comment>
<keyword evidence="6" id="KW-1185">Reference proteome</keyword>
<dbReference type="PROSITE" id="PS50088">
    <property type="entry name" value="ANK_REPEAT"/>
    <property type="match status" value="3"/>
</dbReference>
<evidence type="ECO:0008006" key="7">
    <source>
        <dbReference type="Google" id="ProtNLM"/>
    </source>
</evidence>
<dbReference type="PANTHER" id="PTHR24123:SF33">
    <property type="entry name" value="PROTEIN HOS4"/>
    <property type="match status" value="1"/>
</dbReference>
<sequence length="421" mass="44234">MGRRAARGPGSSLPVVALVVVALVVAPVIVLASTSDRDVVGTPGEATTRPGVPASGTDLDEQLRDAAWANDVERARQLVAAGADVDAQDSTQQSAYLIATSEGYLDLLDLTLAAGADIDAKDGWNGTGLIRAAERGHHLIVGRLLRAGIDKDHVNRIGYQAVHEAVWFGADAADELATVQVLVAGGVELDRPSGTERLTALQMARERGYPRLERVLDAARRHRPFTDPDAALLAAAASGEADAVALALRDGARLEARDSAGRTALLLASAEDHVEAARVLVAMGADPDARDDRQDTPWLVTGVTGSVEMLETLLPADPDLTLVNRFGGVSVIPASERGHVEYVRRVVTTGIDLDHVNRLGWTALLEAVVLGDGGVRHQEVVRILLAAGADPSIGDREGVTALEHAERLGHAELAAILREAG</sequence>
<feature type="repeat" description="ANK" evidence="3">
    <location>
        <begin position="359"/>
        <end position="396"/>
    </location>
</feature>
<name>A0ABP8KBC4_9MICO</name>
<protein>
    <recommendedName>
        <fullName evidence="7">Ankyrin repeat domain-containing protein</fullName>
    </recommendedName>
</protein>
<gene>
    <name evidence="5" type="ORF">GCM10023168_15400</name>
</gene>
<dbReference type="Gene3D" id="1.25.40.20">
    <property type="entry name" value="Ankyrin repeat-containing domain"/>
    <property type="match status" value="3"/>
</dbReference>
<dbReference type="InterPro" id="IPR002110">
    <property type="entry name" value="Ankyrin_rpt"/>
</dbReference>
<organism evidence="5 6">
    <name type="scientific">Fodinibacter luteus</name>
    <dbReference type="NCBI Taxonomy" id="552064"/>
    <lineage>
        <taxon>Bacteria</taxon>
        <taxon>Bacillati</taxon>
        <taxon>Actinomycetota</taxon>
        <taxon>Actinomycetes</taxon>
        <taxon>Micrococcales</taxon>
        <taxon>Intrasporangiaceae</taxon>
        <taxon>Fodinibacter (ex Wang et al. 2009)</taxon>
    </lineage>
</organism>
<proteinExistence type="predicted"/>
<dbReference type="InterPro" id="IPR036770">
    <property type="entry name" value="Ankyrin_rpt-contain_sf"/>
</dbReference>
<accession>A0ABP8KBC4</accession>
<evidence type="ECO:0000256" key="2">
    <source>
        <dbReference type="ARBA" id="ARBA00023043"/>
    </source>
</evidence>
<evidence type="ECO:0000256" key="1">
    <source>
        <dbReference type="ARBA" id="ARBA00022737"/>
    </source>
</evidence>
<evidence type="ECO:0000256" key="4">
    <source>
        <dbReference type="SAM" id="MobiDB-lite"/>
    </source>
</evidence>